<feature type="transmembrane region" description="Helical" evidence="1">
    <location>
        <begin position="57"/>
        <end position="76"/>
    </location>
</feature>
<reference evidence="3" key="1">
    <citation type="submission" date="2025-08" db="UniProtKB">
        <authorList>
            <consortium name="RefSeq"/>
        </authorList>
    </citation>
    <scope>IDENTIFICATION</scope>
</reference>
<feature type="transmembrane region" description="Helical" evidence="1">
    <location>
        <begin position="28"/>
        <end position="45"/>
    </location>
</feature>
<feature type="transmembrane region" description="Helical" evidence="1">
    <location>
        <begin position="279"/>
        <end position="309"/>
    </location>
</feature>
<evidence type="ECO:0000256" key="1">
    <source>
        <dbReference type="SAM" id="Phobius"/>
    </source>
</evidence>
<sequence>MIFVNYGGGGLWLFEHIPWDGLTFADLLFPWFVWIMGVSMAISLRSMRRKCVPLSEIFFKILSRSVKLFLLGLILNSMGKNNDISKLRIPGVLQRFAVSYFVVASMHMFFSRATDAAETAKWAKIRDVALYWQEWVMMISLVAIHVLLTFLLDVPDCPKGYLGPGGLHENGTHFNCTGGAAGYIDRVVLGPNHMYGHPTTEKIYETSQPFDPEGVLGCLTSIFLTFLGLQAGKILLTFNNPGRRLSRWICWGVLLGLLAGILCGFSKEDGWIPINKNLWSLSYVLCTAGLAFLLLSVFYLIIDVLALWSAVPFIYPGMNSILVYVGHALVTDMLPWFWAGPETHWRYMAMNLGGAYIWVLIAYVLHENRVYLAL</sequence>
<dbReference type="AlphaFoldDB" id="A0AAJ7WIM0"/>
<name>A0AAJ7WIM0_9ACAR</name>
<protein>
    <submittedName>
        <fullName evidence="3">Heparan-alpha-glucosaminide N-acetyltransferase</fullName>
    </submittedName>
</protein>
<feature type="transmembrane region" description="Helical" evidence="1">
    <location>
        <begin position="96"/>
        <end position="114"/>
    </location>
</feature>
<feature type="transmembrane region" description="Helical" evidence="1">
    <location>
        <begin position="214"/>
        <end position="236"/>
    </location>
</feature>
<feature type="transmembrane region" description="Helical" evidence="1">
    <location>
        <begin position="135"/>
        <end position="152"/>
    </location>
</feature>
<organism evidence="2 3">
    <name type="scientific">Galendromus occidentalis</name>
    <name type="common">western predatory mite</name>
    <dbReference type="NCBI Taxonomy" id="34638"/>
    <lineage>
        <taxon>Eukaryota</taxon>
        <taxon>Metazoa</taxon>
        <taxon>Ecdysozoa</taxon>
        <taxon>Arthropoda</taxon>
        <taxon>Chelicerata</taxon>
        <taxon>Arachnida</taxon>
        <taxon>Acari</taxon>
        <taxon>Parasitiformes</taxon>
        <taxon>Mesostigmata</taxon>
        <taxon>Gamasina</taxon>
        <taxon>Phytoseioidea</taxon>
        <taxon>Phytoseiidae</taxon>
        <taxon>Typhlodrominae</taxon>
        <taxon>Galendromus</taxon>
    </lineage>
</organism>
<feature type="transmembrane region" description="Helical" evidence="1">
    <location>
        <begin position="248"/>
        <end position="267"/>
    </location>
</feature>
<keyword evidence="1" id="KW-1133">Transmembrane helix</keyword>
<dbReference type="PANTHER" id="PTHR31061">
    <property type="entry name" value="LD22376P"/>
    <property type="match status" value="1"/>
</dbReference>
<keyword evidence="1" id="KW-0812">Transmembrane</keyword>
<dbReference type="Proteomes" id="UP000694867">
    <property type="component" value="Unplaced"/>
</dbReference>
<keyword evidence="2" id="KW-1185">Reference proteome</keyword>
<accession>A0AAJ7WIM0</accession>
<keyword evidence="1" id="KW-0472">Membrane</keyword>
<evidence type="ECO:0000313" key="2">
    <source>
        <dbReference type="Proteomes" id="UP000694867"/>
    </source>
</evidence>
<dbReference type="RefSeq" id="XP_028968461.1">
    <property type="nucleotide sequence ID" value="XM_029112628.1"/>
</dbReference>
<feature type="transmembrane region" description="Helical" evidence="1">
    <location>
        <begin position="345"/>
        <end position="365"/>
    </location>
</feature>
<evidence type="ECO:0000313" key="3">
    <source>
        <dbReference type="RefSeq" id="XP_028968461.1"/>
    </source>
</evidence>
<dbReference type="GeneID" id="100900363"/>
<dbReference type="CTD" id="138050"/>
<gene>
    <name evidence="3" type="primary">LOC100900363</name>
</gene>
<proteinExistence type="predicted"/>
<dbReference type="KEGG" id="goe:100900363"/>
<dbReference type="PANTHER" id="PTHR31061:SF24">
    <property type="entry name" value="LD22376P"/>
    <property type="match status" value="1"/>
</dbReference>